<dbReference type="CDD" id="cd00009">
    <property type="entry name" value="AAA"/>
    <property type="match status" value="1"/>
</dbReference>
<reference evidence="8 9" key="1">
    <citation type="submission" date="2024-04" db="EMBL/GenBank/DDBJ databases">
        <title>Genome sequencing and metabolic network reconstruction of aminoacids and betaine degradation by Anoxynatronum sibiricum.</title>
        <authorList>
            <person name="Detkova E.N."/>
            <person name="Boltjanskaja Y.V."/>
            <person name="Mardanov A.V."/>
            <person name="Kevbrin V."/>
        </authorList>
    </citation>
    <scope>NUCLEOTIDE SEQUENCE [LARGE SCALE GENOMIC DNA]</scope>
    <source>
        <strain evidence="8 9">Z-7981</strain>
    </source>
</reference>
<keyword evidence="5" id="KW-0804">Transcription</keyword>
<dbReference type="PANTHER" id="PTHR32071">
    <property type="entry name" value="TRANSCRIPTIONAL REGULATORY PROTEIN"/>
    <property type="match status" value="1"/>
</dbReference>
<dbReference type="PROSITE" id="PS00688">
    <property type="entry name" value="SIGMA54_INTERACT_3"/>
    <property type="match status" value="1"/>
</dbReference>
<dbReference type="Pfam" id="PF13188">
    <property type="entry name" value="PAS_8"/>
    <property type="match status" value="1"/>
</dbReference>
<dbReference type="Pfam" id="PF25601">
    <property type="entry name" value="AAA_lid_14"/>
    <property type="match status" value="1"/>
</dbReference>
<dbReference type="InterPro" id="IPR003593">
    <property type="entry name" value="AAA+_ATPase"/>
</dbReference>
<dbReference type="InterPro" id="IPR058031">
    <property type="entry name" value="AAA_lid_NorR"/>
</dbReference>
<dbReference type="PROSITE" id="PS00676">
    <property type="entry name" value="SIGMA54_INTERACT_2"/>
    <property type="match status" value="1"/>
</dbReference>
<dbReference type="InterPro" id="IPR025662">
    <property type="entry name" value="Sigma_54_int_dom_ATP-bd_1"/>
</dbReference>
<evidence type="ECO:0000256" key="5">
    <source>
        <dbReference type="ARBA" id="ARBA00023163"/>
    </source>
</evidence>
<protein>
    <submittedName>
        <fullName evidence="8">Sigma 54-interacting transcriptional regulator</fullName>
    </submittedName>
</protein>
<evidence type="ECO:0000313" key="8">
    <source>
        <dbReference type="EMBL" id="MEN1758843.1"/>
    </source>
</evidence>
<evidence type="ECO:0000256" key="2">
    <source>
        <dbReference type="ARBA" id="ARBA00022840"/>
    </source>
</evidence>
<dbReference type="PANTHER" id="PTHR32071:SF57">
    <property type="entry name" value="C4-DICARBOXYLATE TRANSPORT TRANSCRIPTIONAL REGULATORY PROTEIN DCTD"/>
    <property type="match status" value="1"/>
</dbReference>
<name>A0ABU9VPD4_9CLOT</name>
<dbReference type="InterPro" id="IPR002078">
    <property type="entry name" value="Sigma_54_int"/>
</dbReference>
<dbReference type="Proteomes" id="UP001407405">
    <property type="component" value="Unassembled WGS sequence"/>
</dbReference>
<comment type="caution">
    <text evidence="8">The sequence shown here is derived from an EMBL/GenBank/DDBJ whole genome shotgun (WGS) entry which is preliminary data.</text>
</comment>
<dbReference type="SMART" id="SM00382">
    <property type="entry name" value="AAA"/>
    <property type="match status" value="1"/>
</dbReference>
<evidence type="ECO:0000259" key="7">
    <source>
        <dbReference type="PROSITE" id="PS50112"/>
    </source>
</evidence>
<sequence length="681" mass="75317">MKTQHLILITGTEPTQRSLEKQLRVIFDGSHVSVVSYAIDTGLPAELTADLILFSSPQVEDEMMAMNRLKKEQKTLTAARSIAMDHLEQVMRIPAGSAVLLVNDVPASAQESVAALHRIGVDHVNLIPWWPEAPLPHPIPVYGITPGEPALVPRGVTQVVDIGPRVCDFSTVVQLLEKLDLFDGCSTVFSEGYLKKIIHMAGRLARSHEAIESLNRHLQAVLDGLNDGLLVFDQQGMISFINENARRLLHLPNLRQGGLSLGRLIPFRELRQFLMTPGASERVFTLFDQPVLVKRLESLQTGETTAVFQNVAETIASGQQIKRDLVRKGHYARYTFDDLVGTSPSLTQVVNTAKKLAASGLTVLLVGESGTGKEIFASAIHNASPRQQGPFLAVNFSALSDELIESELFGYEEGSFTGARKGGKIGLFEQADGGTLFLDEIGDVSLKVQARLLRVLQEKEIMPVGGQAIRTIDVRIVAATNRSLEQLVAQGQFREDLYYRLKMGYLNLPPLRHRREDVLDLAQHFIRLETSRLIQLSEDVSRALVSYHWPGNVRELQNTVSYMLAVADTPLMTMAHLPAAAFFTPSENREKPFLIRHLTPLQRLMVKVGELEDRGQSPGRGSLLAAMNAEDPLGGWTAHKVRMALVELEEKGHLTAGVGRQGSRLTEAGRLAWRQLIQKER</sequence>
<dbReference type="Gene3D" id="3.30.450.20">
    <property type="entry name" value="PAS domain"/>
    <property type="match status" value="1"/>
</dbReference>
<feature type="domain" description="PAS" evidence="7">
    <location>
        <begin position="214"/>
        <end position="249"/>
    </location>
</feature>
<keyword evidence="3" id="KW-0805">Transcription regulation</keyword>
<dbReference type="InterPro" id="IPR027417">
    <property type="entry name" value="P-loop_NTPase"/>
</dbReference>
<accession>A0ABU9VPD4</accession>
<dbReference type="SMART" id="SM00091">
    <property type="entry name" value="PAS"/>
    <property type="match status" value="1"/>
</dbReference>
<dbReference type="InterPro" id="IPR035965">
    <property type="entry name" value="PAS-like_dom_sf"/>
</dbReference>
<dbReference type="Gene3D" id="3.40.50.300">
    <property type="entry name" value="P-loop containing nucleotide triphosphate hydrolases"/>
    <property type="match status" value="1"/>
</dbReference>
<feature type="domain" description="Sigma-54 factor interaction" evidence="6">
    <location>
        <begin position="339"/>
        <end position="565"/>
    </location>
</feature>
<dbReference type="PROSITE" id="PS00675">
    <property type="entry name" value="SIGMA54_INTERACT_1"/>
    <property type="match status" value="1"/>
</dbReference>
<gene>
    <name evidence="8" type="ORF">AAIG11_00015</name>
</gene>
<dbReference type="RefSeq" id="WP_343184230.1">
    <property type="nucleotide sequence ID" value="NZ_JBCITM010000001.1"/>
</dbReference>
<keyword evidence="9" id="KW-1185">Reference proteome</keyword>
<dbReference type="InterPro" id="IPR025944">
    <property type="entry name" value="Sigma_54_int_dom_CS"/>
</dbReference>
<evidence type="ECO:0000256" key="3">
    <source>
        <dbReference type="ARBA" id="ARBA00023015"/>
    </source>
</evidence>
<dbReference type="EMBL" id="JBCITM010000001">
    <property type="protein sequence ID" value="MEN1758843.1"/>
    <property type="molecule type" value="Genomic_DNA"/>
</dbReference>
<dbReference type="PROSITE" id="PS50045">
    <property type="entry name" value="SIGMA54_INTERACT_4"/>
    <property type="match status" value="1"/>
</dbReference>
<proteinExistence type="predicted"/>
<evidence type="ECO:0000259" key="6">
    <source>
        <dbReference type="PROSITE" id="PS50045"/>
    </source>
</evidence>
<keyword evidence="2" id="KW-0067">ATP-binding</keyword>
<evidence type="ECO:0000256" key="4">
    <source>
        <dbReference type="ARBA" id="ARBA00023125"/>
    </source>
</evidence>
<evidence type="ECO:0000313" key="9">
    <source>
        <dbReference type="Proteomes" id="UP001407405"/>
    </source>
</evidence>
<dbReference type="Pfam" id="PF00158">
    <property type="entry name" value="Sigma54_activat"/>
    <property type="match status" value="1"/>
</dbReference>
<evidence type="ECO:0000256" key="1">
    <source>
        <dbReference type="ARBA" id="ARBA00022741"/>
    </source>
</evidence>
<dbReference type="InterPro" id="IPR000014">
    <property type="entry name" value="PAS"/>
</dbReference>
<dbReference type="SUPFAM" id="SSF52540">
    <property type="entry name" value="P-loop containing nucleoside triphosphate hydrolases"/>
    <property type="match status" value="1"/>
</dbReference>
<dbReference type="Gene3D" id="1.10.8.60">
    <property type="match status" value="1"/>
</dbReference>
<dbReference type="InterPro" id="IPR025943">
    <property type="entry name" value="Sigma_54_int_dom_ATP-bd_2"/>
</dbReference>
<dbReference type="SUPFAM" id="SSF55785">
    <property type="entry name" value="PYP-like sensor domain (PAS domain)"/>
    <property type="match status" value="1"/>
</dbReference>
<keyword evidence="4" id="KW-0238">DNA-binding</keyword>
<dbReference type="PROSITE" id="PS50112">
    <property type="entry name" value="PAS"/>
    <property type="match status" value="1"/>
</dbReference>
<organism evidence="8 9">
    <name type="scientific">Anoxynatronum sibiricum</name>
    <dbReference type="NCBI Taxonomy" id="210623"/>
    <lineage>
        <taxon>Bacteria</taxon>
        <taxon>Bacillati</taxon>
        <taxon>Bacillota</taxon>
        <taxon>Clostridia</taxon>
        <taxon>Eubacteriales</taxon>
        <taxon>Clostridiaceae</taxon>
        <taxon>Anoxynatronum</taxon>
    </lineage>
</organism>
<keyword evidence="1" id="KW-0547">Nucleotide-binding</keyword>